<keyword evidence="4" id="KW-0285">Flavoprotein</keyword>
<comment type="caution">
    <text evidence="9">The sequence shown here is derived from an EMBL/GenBank/DDBJ whole genome shotgun (WGS) entry which is preliminary data.</text>
</comment>
<dbReference type="PANTHER" id="PTHR43876">
    <property type="entry name" value="UBIQUINONE BIOSYNTHESIS MONOOXYGENASE COQ6, MITOCHONDRIAL"/>
    <property type="match status" value="1"/>
</dbReference>
<dbReference type="PANTHER" id="PTHR43876:SF8">
    <property type="entry name" value="2-OCTAPRENYL-6-METHOXYPHENOL HYDROXYLASE"/>
    <property type="match status" value="1"/>
</dbReference>
<dbReference type="InterPro" id="IPR010971">
    <property type="entry name" value="UbiH/COQ6"/>
</dbReference>
<dbReference type="RefSeq" id="WP_102064523.1">
    <property type="nucleotide sequence ID" value="NZ_PKQE01000001.1"/>
</dbReference>
<comment type="pathway">
    <text evidence="2">Cofactor biosynthesis; ubiquinone biosynthesis.</text>
</comment>
<dbReference type="GO" id="GO:0071949">
    <property type="term" value="F:FAD binding"/>
    <property type="evidence" value="ECO:0007669"/>
    <property type="project" value="InterPro"/>
</dbReference>
<dbReference type="GO" id="GO:0006744">
    <property type="term" value="P:ubiquinone biosynthetic process"/>
    <property type="evidence" value="ECO:0007669"/>
    <property type="project" value="UniProtKB-UniPathway"/>
</dbReference>
<dbReference type="SUPFAM" id="SSF51905">
    <property type="entry name" value="FAD/NAD(P)-binding domain"/>
    <property type="match status" value="1"/>
</dbReference>
<evidence type="ECO:0000256" key="7">
    <source>
        <dbReference type="ARBA" id="ARBA00023033"/>
    </source>
</evidence>
<dbReference type="Pfam" id="PF01494">
    <property type="entry name" value="FAD_binding_3"/>
    <property type="match status" value="1"/>
</dbReference>
<dbReference type="OrthoDB" id="9769565at2"/>
<evidence type="ECO:0000313" key="10">
    <source>
        <dbReference type="Proteomes" id="UP000234456"/>
    </source>
</evidence>
<evidence type="ECO:0000259" key="8">
    <source>
        <dbReference type="Pfam" id="PF01494"/>
    </source>
</evidence>
<feature type="domain" description="FAD-binding" evidence="8">
    <location>
        <begin position="14"/>
        <end position="340"/>
    </location>
</feature>
<dbReference type="PRINTS" id="PR00420">
    <property type="entry name" value="RNGMNOXGNASE"/>
</dbReference>
<keyword evidence="7" id="KW-0503">Monooxygenase</keyword>
<dbReference type="NCBIfam" id="TIGR01984">
    <property type="entry name" value="UbiH"/>
    <property type="match status" value="1"/>
</dbReference>
<dbReference type="EMBL" id="PKQE01000001">
    <property type="protein sequence ID" value="PLC44001.1"/>
    <property type="molecule type" value="Genomic_DNA"/>
</dbReference>
<evidence type="ECO:0000256" key="5">
    <source>
        <dbReference type="ARBA" id="ARBA00022827"/>
    </source>
</evidence>
<dbReference type="InterPro" id="IPR002938">
    <property type="entry name" value="FAD-bd"/>
</dbReference>
<dbReference type="InterPro" id="IPR018168">
    <property type="entry name" value="Ubi_Hdrlase_CS"/>
</dbReference>
<comment type="cofactor">
    <cofactor evidence="1">
        <name>FAD</name>
        <dbReference type="ChEBI" id="CHEBI:57692"/>
    </cofactor>
</comment>
<dbReference type="UniPathway" id="UPA00232"/>
<keyword evidence="6" id="KW-0560">Oxidoreductase</keyword>
<dbReference type="InterPro" id="IPR036188">
    <property type="entry name" value="FAD/NAD-bd_sf"/>
</dbReference>
<protein>
    <submittedName>
        <fullName evidence="9">2-octaprenyl-6-methoxyphenyl hydroxylase</fullName>
    </submittedName>
</protein>
<name>A0A2N4TWE2_RALPI</name>
<dbReference type="InterPro" id="IPR051205">
    <property type="entry name" value="UbiH/COQ6_monooxygenase"/>
</dbReference>
<dbReference type="AlphaFoldDB" id="A0A2N4TWE2"/>
<dbReference type="Proteomes" id="UP000234456">
    <property type="component" value="Unassembled WGS sequence"/>
</dbReference>
<accession>A0A2N4TWE2</accession>
<evidence type="ECO:0000256" key="3">
    <source>
        <dbReference type="ARBA" id="ARBA00005349"/>
    </source>
</evidence>
<proteinExistence type="inferred from homology"/>
<evidence type="ECO:0000256" key="2">
    <source>
        <dbReference type="ARBA" id="ARBA00004749"/>
    </source>
</evidence>
<dbReference type="Gene3D" id="3.50.50.60">
    <property type="entry name" value="FAD/NAD(P)-binding domain"/>
    <property type="match status" value="2"/>
</dbReference>
<evidence type="ECO:0000256" key="4">
    <source>
        <dbReference type="ARBA" id="ARBA00022630"/>
    </source>
</evidence>
<reference evidence="9 10" key="1">
    <citation type="submission" date="2017-12" db="EMBL/GenBank/DDBJ databases">
        <title>Draft genome sequence of Ralstonia pickettii 52.</title>
        <authorList>
            <person name="Zheng B."/>
        </authorList>
    </citation>
    <scope>NUCLEOTIDE SEQUENCE [LARGE SCALE GENOMIC DNA]</scope>
    <source>
        <strain evidence="9 10">52</strain>
    </source>
</reference>
<dbReference type="NCBIfam" id="NF005421">
    <property type="entry name" value="PRK06996.1"/>
    <property type="match status" value="1"/>
</dbReference>
<gene>
    <name evidence="9" type="primary">ubiH</name>
    <name evidence="9" type="ORF">C0Q88_04660</name>
</gene>
<dbReference type="NCBIfam" id="TIGR01988">
    <property type="entry name" value="Ubi-OHases"/>
    <property type="match status" value="1"/>
</dbReference>
<keyword evidence="5" id="KW-0274">FAD</keyword>
<dbReference type="GO" id="GO:0008681">
    <property type="term" value="F:2-octaprenyl-6-methoxyphenol hydroxylase activity"/>
    <property type="evidence" value="ECO:0007669"/>
    <property type="project" value="InterPro"/>
</dbReference>
<evidence type="ECO:0000313" key="9">
    <source>
        <dbReference type="EMBL" id="PLC44001.1"/>
    </source>
</evidence>
<evidence type="ECO:0000256" key="6">
    <source>
        <dbReference type="ARBA" id="ARBA00023002"/>
    </source>
</evidence>
<dbReference type="PROSITE" id="PS01304">
    <property type="entry name" value="UBIH"/>
    <property type="match status" value="1"/>
</dbReference>
<sequence>MTDSLTANSAAPDFDVAIVGAGPVGLALANWLLRDTDWRIALFDARDAEAAARDPRALALSHGSRVLLQEIGGWPTRATPITHIHVSQRGHFGQAHIRREDYDVPALGHVVQYGDLSAALNAALATLMARYPNRLTRYDHTPVERVEQLPRADGTVAPARVRALREGRHPLAIETEVVIQAEGGLFDDARKQQRSIAQARRRDYGQTAIVAHVRCSAPLDGWAWERFTPEGPLALLPQDDAQGPGYALVWCCAPHEARRRAALPDDAFLAELGAAFGERMGRFTHASPRHTFALGLHAQRIPVDRRVAAIGNAAQTIHPVAGQGFNLGLRDAFKMARALRDGTTAAALARFARERAFDRAVTIGLTDLLPRAFAVPGRPFGHLRGAALTLLECLPPLKHGLARQMMFGQRG</sequence>
<evidence type="ECO:0000256" key="1">
    <source>
        <dbReference type="ARBA" id="ARBA00001974"/>
    </source>
</evidence>
<dbReference type="InterPro" id="IPR011295">
    <property type="entry name" value="UbiH"/>
</dbReference>
<comment type="similarity">
    <text evidence="3">Belongs to the UbiH/COQ6 family.</text>
</comment>
<organism evidence="9 10">
    <name type="scientific">Ralstonia pickettii</name>
    <name type="common">Burkholderia pickettii</name>
    <dbReference type="NCBI Taxonomy" id="329"/>
    <lineage>
        <taxon>Bacteria</taxon>
        <taxon>Pseudomonadati</taxon>
        <taxon>Pseudomonadota</taxon>
        <taxon>Betaproteobacteria</taxon>
        <taxon>Burkholderiales</taxon>
        <taxon>Burkholderiaceae</taxon>
        <taxon>Ralstonia</taxon>
    </lineage>
</organism>